<feature type="domain" description="Exonuclease VII large subunit C-terminal" evidence="5">
    <location>
        <begin position="125"/>
        <end position="329"/>
    </location>
</feature>
<evidence type="ECO:0000256" key="1">
    <source>
        <dbReference type="ARBA" id="ARBA00022490"/>
    </source>
</evidence>
<feature type="domain" description="OB-fold nucleic acid binding" evidence="6">
    <location>
        <begin position="9"/>
        <end position="102"/>
    </location>
</feature>
<dbReference type="EC" id="3.1.11.6" evidence="7"/>
<evidence type="ECO:0000259" key="5">
    <source>
        <dbReference type="Pfam" id="PF02601"/>
    </source>
</evidence>
<dbReference type="NCBIfam" id="TIGR00237">
    <property type="entry name" value="xseA"/>
    <property type="match status" value="1"/>
</dbReference>
<dbReference type="GO" id="GO:0009318">
    <property type="term" value="C:exodeoxyribonuclease VII complex"/>
    <property type="evidence" value="ECO:0007669"/>
    <property type="project" value="InterPro"/>
</dbReference>
<dbReference type="CDD" id="cd04489">
    <property type="entry name" value="ExoVII_LU_OBF"/>
    <property type="match status" value="1"/>
</dbReference>
<sequence length="402" mass="44721">MSTPEPQTISVSDLTQQIRNVLEGSFPILWVSGEISNFVHHGSGHMYFTLKDEKAEIRGVMFKGFNQFLHFKPENGMQVLLQGDLTVYEARGQYQIVAKKMEPAGIGTLYLAFEALKKQLAAEGLFDPEVKQKLPVNPKCIGVITSQTGAAVRDIFKVLDRRAPHVDVILRPSRVQGNKAALDLVEAINDMAAFDAVDVIIIGRGGGSLEDLWPFNEEPVARAIFACPIPIISAVGHETDSSISDLVADMRAPTPSAAAEVVSPAASDLIEYIHGYEQNLASVMQRDLQKRWQGLDSMKDRFVLQEPGQLLKQYRTRTRELIHLMVQAYRLGIQGFSGKFSGANEKLLALNPINILSRGYSIAYREPDQKIIRDPQDLKEGDPFELQTFKGTFRAKKANKKK</sequence>
<protein>
    <submittedName>
        <fullName evidence="7">Exodeoxyribonuclease VII large subunit</fullName>
        <ecNumber evidence="7">3.1.11.6</ecNumber>
    </submittedName>
</protein>
<dbReference type="Pfam" id="PF02601">
    <property type="entry name" value="Exonuc_VII_L"/>
    <property type="match status" value="1"/>
</dbReference>
<dbReference type="Pfam" id="PF13742">
    <property type="entry name" value="tRNA_anti_2"/>
    <property type="match status" value="1"/>
</dbReference>
<dbReference type="PANTHER" id="PTHR30008:SF0">
    <property type="entry name" value="EXODEOXYRIBONUCLEASE 7 LARGE SUBUNIT"/>
    <property type="match status" value="1"/>
</dbReference>
<keyword evidence="1" id="KW-0963">Cytoplasm</keyword>
<reference evidence="7" key="1">
    <citation type="submission" date="2015-10" db="EMBL/GenBank/DDBJ databases">
        <authorList>
            <person name="Gilbert D.G."/>
        </authorList>
    </citation>
    <scope>NUCLEOTIDE SEQUENCE</scope>
</reference>
<dbReference type="GO" id="GO:0003676">
    <property type="term" value="F:nucleic acid binding"/>
    <property type="evidence" value="ECO:0007669"/>
    <property type="project" value="InterPro"/>
</dbReference>
<dbReference type="InterPro" id="IPR020579">
    <property type="entry name" value="Exonuc_VII_lsu_C"/>
</dbReference>
<gene>
    <name evidence="7" type="ORF">MGWOODY_Mmi2204</name>
</gene>
<dbReference type="InterPro" id="IPR025824">
    <property type="entry name" value="OB-fold_nuc-bd_dom"/>
</dbReference>
<evidence type="ECO:0000256" key="3">
    <source>
        <dbReference type="ARBA" id="ARBA00022801"/>
    </source>
</evidence>
<evidence type="ECO:0000313" key="7">
    <source>
        <dbReference type="EMBL" id="CUV10364.1"/>
    </source>
</evidence>
<evidence type="ECO:0000256" key="4">
    <source>
        <dbReference type="ARBA" id="ARBA00022839"/>
    </source>
</evidence>
<keyword evidence="4" id="KW-0269">Exonuclease</keyword>
<dbReference type="GO" id="GO:0006308">
    <property type="term" value="P:DNA catabolic process"/>
    <property type="evidence" value="ECO:0007669"/>
    <property type="project" value="InterPro"/>
</dbReference>
<dbReference type="InterPro" id="IPR003753">
    <property type="entry name" value="Exonuc_VII_L"/>
</dbReference>
<organism evidence="7">
    <name type="scientific">hydrothermal vent metagenome</name>
    <dbReference type="NCBI Taxonomy" id="652676"/>
    <lineage>
        <taxon>unclassified sequences</taxon>
        <taxon>metagenomes</taxon>
        <taxon>ecological metagenomes</taxon>
    </lineage>
</organism>
<dbReference type="EMBL" id="FAXC01000405">
    <property type="protein sequence ID" value="CUV10364.1"/>
    <property type="molecule type" value="Genomic_DNA"/>
</dbReference>
<evidence type="ECO:0000256" key="2">
    <source>
        <dbReference type="ARBA" id="ARBA00022722"/>
    </source>
</evidence>
<proteinExistence type="inferred from homology"/>
<evidence type="ECO:0000259" key="6">
    <source>
        <dbReference type="Pfam" id="PF13742"/>
    </source>
</evidence>
<dbReference type="AlphaFoldDB" id="A0A160VLE2"/>
<dbReference type="GO" id="GO:0008855">
    <property type="term" value="F:exodeoxyribonuclease VII activity"/>
    <property type="evidence" value="ECO:0007669"/>
    <property type="project" value="UniProtKB-EC"/>
</dbReference>
<accession>A0A160VLE2</accession>
<dbReference type="PANTHER" id="PTHR30008">
    <property type="entry name" value="EXODEOXYRIBONUCLEASE 7 LARGE SUBUNIT"/>
    <property type="match status" value="1"/>
</dbReference>
<keyword evidence="2" id="KW-0540">Nuclease</keyword>
<keyword evidence="3 7" id="KW-0378">Hydrolase</keyword>
<name>A0A160VLE2_9ZZZZ</name>
<dbReference type="HAMAP" id="MF_00378">
    <property type="entry name" value="Exonuc_7_L"/>
    <property type="match status" value="1"/>
</dbReference>